<dbReference type="GO" id="GO:0016887">
    <property type="term" value="F:ATP hydrolysis activity"/>
    <property type="evidence" value="ECO:0007669"/>
    <property type="project" value="InterPro"/>
</dbReference>
<dbReference type="InterPro" id="IPR050221">
    <property type="entry name" value="26S_Proteasome_ATPase"/>
</dbReference>
<feature type="domain" description="AAA+ ATPase" evidence="4">
    <location>
        <begin position="247"/>
        <end position="374"/>
    </location>
</feature>
<organism evidence="5 6">
    <name type="scientific">Nonomuraea soli</name>
    <dbReference type="NCBI Taxonomy" id="1032476"/>
    <lineage>
        <taxon>Bacteria</taxon>
        <taxon>Bacillati</taxon>
        <taxon>Actinomycetota</taxon>
        <taxon>Actinomycetes</taxon>
        <taxon>Streptosporangiales</taxon>
        <taxon>Streptosporangiaceae</taxon>
        <taxon>Nonomuraea</taxon>
    </lineage>
</organism>
<dbReference type="GO" id="GO:0005524">
    <property type="term" value="F:ATP binding"/>
    <property type="evidence" value="ECO:0007669"/>
    <property type="project" value="UniProtKB-KW"/>
</dbReference>
<sequence>METDEARSLALALKRVLERAHIVIDESEPPSEIVTRIIGHVGCGLKHLVVVTQTFPVWEHVNLQRGVDAYLGDGAQWFGLAGQGRQHQDTIDMLTIAERRLDRFEIGSVDYATAAVGPDATTEVVTFGFVLSQAPGGAPVVLVMRGPAEQFGMEGCRIEILARSRADATATRDEIQRLMTEHEVFKGQILTFGFSEHRGNKLVSFVPRPSLGSEQVVLPEGVLETIERHVVGIAEHADALRALGQHLKRGLLLYGAPGAGKTHTVRYLMGRLPEVTVVVMTGAAMRFVAEGAALARRLQPAVVVLEDVDLVAHDRSFGTDGNPLLFSLLDAMDGVGSDADVTFVLTTNRVEVLERALADRPGRVDLAVEVPKPDAQARAKLLRLYGQELDLTDDLDAVVEATEGVTASFFKELVRRAVLAGLREGSRPRLLEALREMTDDRAALTRVLLGSGESTAEPLDLAVGPPMPGPVRVKGGRFYRG</sequence>
<reference evidence="5 6" key="1">
    <citation type="submission" date="2020-07" db="EMBL/GenBank/DDBJ databases">
        <title>Genomic Encyclopedia of Type Strains, Phase IV (KMG-IV): sequencing the most valuable type-strain genomes for metagenomic binning, comparative biology and taxonomic classification.</title>
        <authorList>
            <person name="Goeker M."/>
        </authorList>
    </citation>
    <scope>NUCLEOTIDE SEQUENCE [LARGE SCALE GENOMIC DNA]</scope>
    <source>
        <strain evidence="5 6">DSM 45533</strain>
    </source>
</reference>
<proteinExistence type="inferred from homology"/>
<dbReference type="EMBL" id="JACDUR010000001">
    <property type="protein sequence ID" value="MBA2889944.1"/>
    <property type="molecule type" value="Genomic_DNA"/>
</dbReference>
<dbReference type="Gene3D" id="1.10.8.60">
    <property type="match status" value="1"/>
</dbReference>
<accession>A0A7W0HNL6</accession>
<evidence type="ECO:0000259" key="4">
    <source>
        <dbReference type="SMART" id="SM00382"/>
    </source>
</evidence>
<dbReference type="AlphaFoldDB" id="A0A7W0HNL6"/>
<dbReference type="SUPFAM" id="SSF52540">
    <property type="entry name" value="P-loop containing nucleoside triphosphate hydrolases"/>
    <property type="match status" value="1"/>
</dbReference>
<dbReference type="Pfam" id="PF00004">
    <property type="entry name" value="AAA"/>
    <property type="match status" value="1"/>
</dbReference>
<dbReference type="Proteomes" id="UP000530928">
    <property type="component" value="Unassembled WGS sequence"/>
</dbReference>
<evidence type="ECO:0000256" key="1">
    <source>
        <dbReference type="ARBA" id="ARBA00006914"/>
    </source>
</evidence>
<dbReference type="RefSeq" id="WP_181608681.1">
    <property type="nucleotide sequence ID" value="NZ_BAABAM010000001.1"/>
</dbReference>
<comment type="caution">
    <text evidence="5">The sequence shown here is derived from an EMBL/GenBank/DDBJ whole genome shotgun (WGS) entry which is preliminary data.</text>
</comment>
<dbReference type="CDD" id="cd19481">
    <property type="entry name" value="RecA-like_protease"/>
    <property type="match status" value="1"/>
</dbReference>
<dbReference type="InterPro" id="IPR003593">
    <property type="entry name" value="AAA+_ATPase"/>
</dbReference>
<dbReference type="InterPro" id="IPR003959">
    <property type="entry name" value="ATPase_AAA_core"/>
</dbReference>
<keyword evidence="6" id="KW-1185">Reference proteome</keyword>
<evidence type="ECO:0000256" key="2">
    <source>
        <dbReference type="ARBA" id="ARBA00022741"/>
    </source>
</evidence>
<evidence type="ECO:0000313" key="6">
    <source>
        <dbReference type="Proteomes" id="UP000530928"/>
    </source>
</evidence>
<name>A0A7W0HNL6_9ACTN</name>
<evidence type="ECO:0000256" key="3">
    <source>
        <dbReference type="ARBA" id="ARBA00022840"/>
    </source>
</evidence>
<gene>
    <name evidence="5" type="ORF">HNR30_001279</name>
</gene>
<comment type="similarity">
    <text evidence="1">Belongs to the AAA ATPase family.</text>
</comment>
<keyword evidence="3" id="KW-0067">ATP-binding</keyword>
<keyword evidence="2" id="KW-0547">Nucleotide-binding</keyword>
<dbReference type="PANTHER" id="PTHR23073">
    <property type="entry name" value="26S PROTEASOME REGULATORY SUBUNIT"/>
    <property type="match status" value="1"/>
</dbReference>
<protein>
    <recommendedName>
        <fullName evidence="4">AAA+ ATPase domain-containing protein</fullName>
    </recommendedName>
</protein>
<dbReference type="Gene3D" id="3.40.50.300">
    <property type="entry name" value="P-loop containing nucleotide triphosphate hydrolases"/>
    <property type="match status" value="1"/>
</dbReference>
<evidence type="ECO:0000313" key="5">
    <source>
        <dbReference type="EMBL" id="MBA2889944.1"/>
    </source>
</evidence>
<dbReference type="SMART" id="SM00382">
    <property type="entry name" value="AAA"/>
    <property type="match status" value="1"/>
</dbReference>
<dbReference type="InterPro" id="IPR027417">
    <property type="entry name" value="P-loop_NTPase"/>
</dbReference>